<dbReference type="GO" id="GO:0008168">
    <property type="term" value="F:methyltransferase activity"/>
    <property type="evidence" value="ECO:0007669"/>
    <property type="project" value="UniProtKB-KW"/>
</dbReference>
<dbReference type="Proteomes" id="UP001595947">
    <property type="component" value="Unassembled WGS sequence"/>
</dbReference>
<name>A0ABV9YNP7_9PSEU</name>
<evidence type="ECO:0000313" key="6">
    <source>
        <dbReference type="Proteomes" id="UP001595947"/>
    </source>
</evidence>
<protein>
    <submittedName>
        <fullName evidence="5">Methyltransferase domain-containing protein</fullName>
    </submittedName>
</protein>
<evidence type="ECO:0000259" key="4">
    <source>
        <dbReference type="Pfam" id="PF13649"/>
    </source>
</evidence>
<keyword evidence="2" id="KW-0808">Transferase</keyword>
<evidence type="ECO:0000256" key="1">
    <source>
        <dbReference type="ARBA" id="ARBA00022603"/>
    </source>
</evidence>
<dbReference type="InterPro" id="IPR041698">
    <property type="entry name" value="Methyltransf_25"/>
</dbReference>
<comment type="caution">
    <text evidence="5">The sequence shown here is derived from an EMBL/GenBank/DDBJ whole genome shotgun (WGS) entry which is preliminary data.</text>
</comment>
<reference evidence="6" key="1">
    <citation type="journal article" date="2019" name="Int. J. Syst. Evol. Microbiol.">
        <title>The Global Catalogue of Microorganisms (GCM) 10K type strain sequencing project: providing services to taxonomists for standard genome sequencing and annotation.</title>
        <authorList>
            <consortium name="The Broad Institute Genomics Platform"/>
            <consortium name="The Broad Institute Genome Sequencing Center for Infectious Disease"/>
            <person name="Wu L."/>
            <person name="Ma J."/>
        </authorList>
    </citation>
    <scope>NUCLEOTIDE SEQUENCE [LARGE SCALE GENOMIC DNA]</scope>
    <source>
        <strain evidence="6">CGMCC 4.7093</strain>
    </source>
</reference>
<keyword evidence="6" id="KW-1185">Reference proteome</keyword>
<keyword evidence="3" id="KW-0949">S-adenosyl-L-methionine</keyword>
<dbReference type="PANTHER" id="PTHR43464:SF19">
    <property type="entry name" value="UBIQUINONE BIOSYNTHESIS O-METHYLTRANSFERASE, MITOCHONDRIAL"/>
    <property type="match status" value="1"/>
</dbReference>
<feature type="domain" description="Methyltransferase" evidence="4">
    <location>
        <begin position="22"/>
        <end position="122"/>
    </location>
</feature>
<dbReference type="InterPro" id="IPR029063">
    <property type="entry name" value="SAM-dependent_MTases_sf"/>
</dbReference>
<gene>
    <name evidence="5" type="ORF">ACFPBZ_16185</name>
</gene>
<organism evidence="5 6">
    <name type="scientific">Actinomycetospora atypica</name>
    <dbReference type="NCBI Taxonomy" id="1290095"/>
    <lineage>
        <taxon>Bacteria</taxon>
        <taxon>Bacillati</taxon>
        <taxon>Actinomycetota</taxon>
        <taxon>Actinomycetes</taxon>
        <taxon>Pseudonocardiales</taxon>
        <taxon>Pseudonocardiaceae</taxon>
        <taxon>Actinomycetospora</taxon>
    </lineage>
</organism>
<evidence type="ECO:0000256" key="3">
    <source>
        <dbReference type="ARBA" id="ARBA00022691"/>
    </source>
</evidence>
<dbReference type="Pfam" id="PF13649">
    <property type="entry name" value="Methyltransf_25"/>
    <property type="match status" value="1"/>
</dbReference>
<accession>A0ABV9YNP7</accession>
<sequence length="143" mass="14703">MPLSPRLAAIVDALPLAPSSRVLEIGCGAGAAARAVARRVRHVHAIDRSPAAIRALTTAGAAEIAAGRLSVQCVAVEDFVSGPDDEPFDLAFAVRVGALDGRHPRLEGRALAAVRAALRPGGRLVVDGVERVLDAAAGDADRY</sequence>
<keyword evidence="1 5" id="KW-0489">Methyltransferase</keyword>
<dbReference type="SUPFAM" id="SSF53335">
    <property type="entry name" value="S-adenosyl-L-methionine-dependent methyltransferases"/>
    <property type="match status" value="1"/>
</dbReference>
<evidence type="ECO:0000313" key="5">
    <source>
        <dbReference type="EMBL" id="MFC5063759.1"/>
    </source>
</evidence>
<dbReference type="Gene3D" id="3.40.50.150">
    <property type="entry name" value="Vaccinia Virus protein VP39"/>
    <property type="match status" value="1"/>
</dbReference>
<dbReference type="EMBL" id="JBHSIV010000016">
    <property type="protein sequence ID" value="MFC5063759.1"/>
    <property type="molecule type" value="Genomic_DNA"/>
</dbReference>
<dbReference type="GO" id="GO:0032259">
    <property type="term" value="P:methylation"/>
    <property type="evidence" value="ECO:0007669"/>
    <property type="project" value="UniProtKB-KW"/>
</dbReference>
<dbReference type="PANTHER" id="PTHR43464">
    <property type="entry name" value="METHYLTRANSFERASE"/>
    <property type="match status" value="1"/>
</dbReference>
<dbReference type="RefSeq" id="WP_378037104.1">
    <property type="nucleotide sequence ID" value="NZ_JBHSIV010000016.1"/>
</dbReference>
<evidence type="ECO:0000256" key="2">
    <source>
        <dbReference type="ARBA" id="ARBA00022679"/>
    </source>
</evidence>
<proteinExistence type="predicted"/>